<keyword evidence="1" id="KW-0802">TPR repeat</keyword>
<dbReference type="PANTHER" id="PTHR12558:SF13">
    <property type="entry name" value="CELL DIVISION CYCLE PROTEIN 27 HOMOLOG"/>
    <property type="match status" value="1"/>
</dbReference>
<keyword evidence="4" id="KW-1185">Reference proteome</keyword>
<dbReference type="InterPro" id="IPR011990">
    <property type="entry name" value="TPR-like_helical_dom_sf"/>
</dbReference>
<dbReference type="InterPro" id="IPR019734">
    <property type="entry name" value="TPR_rpt"/>
</dbReference>
<dbReference type="Pfam" id="PF13414">
    <property type="entry name" value="TPR_11"/>
    <property type="match status" value="1"/>
</dbReference>
<feature type="chain" id="PRO_5037195593" description="Tetratricopeptide repeat protein" evidence="2">
    <location>
        <begin position="20"/>
        <end position="337"/>
    </location>
</feature>
<evidence type="ECO:0000256" key="2">
    <source>
        <dbReference type="SAM" id="SignalP"/>
    </source>
</evidence>
<dbReference type="AlphaFoldDB" id="A0A916JMW8"/>
<sequence length="337" mass="38616">MKKYLLSTLFLLVCLLSNGQDNVDSLVAIGIQYHENGAYDLAIEKYEEALEVSPKSPLANYEIALTYMYSQQYEKALEHCDVVLEQKEEYILETYITKGSCLDYLGDTKASVKLFKKAVKKFGDHYLLYYNLGYDYYKMREDEKAEEALISAINLSPGHASSHLLLGFLKADQQKKTQSLLCLHYFLFLEPDSDRSVAAYDLLMEQFGGNVTSDDKEITIYIDESDKNSPFSAADLMISMLEASKNLEENEGKTDEEMFIENTASFFTVLGELKKDKNKGLWWDFYTPLFYAISQSDYMDAYCYYISMGGNQNAGGWVQDNQDKMKAFIKWLEDPAE</sequence>
<dbReference type="Proteomes" id="UP000683507">
    <property type="component" value="Chromosome"/>
</dbReference>
<dbReference type="PROSITE" id="PS50293">
    <property type="entry name" value="TPR_REGION"/>
    <property type="match status" value="1"/>
</dbReference>
<evidence type="ECO:0000313" key="3">
    <source>
        <dbReference type="EMBL" id="CAG5081814.1"/>
    </source>
</evidence>
<name>A0A916JMW8_9FLAO</name>
<evidence type="ECO:0000313" key="4">
    <source>
        <dbReference type="Proteomes" id="UP000683507"/>
    </source>
</evidence>
<dbReference type="PANTHER" id="PTHR12558">
    <property type="entry name" value="CELL DIVISION CYCLE 16,23,27"/>
    <property type="match status" value="1"/>
</dbReference>
<feature type="repeat" description="TPR" evidence="1">
    <location>
        <begin position="23"/>
        <end position="56"/>
    </location>
</feature>
<organism evidence="3 4">
    <name type="scientific">Parvicella tangerina</name>
    <dbReference type="NCBI Taxonomy" id="2829795"/>
    <lineage>
        <taxon>Bacteria</taxon>
        <taxon>Pseudomonadati</taxon>
        <taxon>Bacteroidota</taxon>
        <taxon>Flavobacteriia</taxon>
        <taxon>Flavobacteriales</taxon>
        <taxon>Parvicellaceae</taxon>
        <taxon>Parvicella</taxon>
    </lineage>
</organism>
<gene>
    <name evidence="3" type="ORF">CRYO30217_01735</name>
</gene>
<proteinExistence type="predicted"/>
<dbReference type="PROSITE" id="PS50005">
    <property type="entry name" value="TPR"/>
    <property type="match status" value="2"/>
</dbReference>
<feature type="signal peptide" evidence="2">
    <location>
        <begin position="1"/>
        <end position="19"/>
    </location>
</feature>
<dbReference type="KEGG" id="ptan:CRYO30217_01735"/>
<accession>A0A916JMW8</accession>
<dbReference type="Pfam" id="PF13181">
    <property type="entry name" value="TPR_8"/>
    <property type="match status" value="2"/>
</dbReference>
<dbReference type="SUPFAM" id="SSF48452">
    <property type="entry name" value="TPR-like"/>
    <property type="match status" value="1"/>
</dbReference>
<reference evidence="3" key="1">
    <citation type="submission" date="2021-04" db="EMBL/GenBank/DDBJ databases">
        <authorList>
            <person name="Rodrigo-Torres L."/>
            <person name="Arahal R. D."/>
            <person name="Lucena T."/>
        </authorList>
    </citation>
    <scope>NUCLEOTIDE SEQUENCE</scope>
    <source>
        <strain evidence="3">AS29M-1</strain>
    </source>
</reference>
<protein>
    <recommendedName>
        <fullName evidence="5">Tetratricopeptide repeat protein</fullName>
    </recommendedName>
</protein>
<evidence type="ECO:0008006" key="5">
    <source>
        <dbReference type="Google" id="ProtNLM"/>
    </source>
</evidence>
<dbReference type="EMBL" id="OU015584">
    <property type="protein sequence ID" value="CAG5081814.1"/>
    <property type="molecule type" value="Genomic_DNA"/>
</dbReference>
<evidence type="ECO:0000256" key="1">
    <source>
        <dbReference type="PROSITE-ProRule" id="PRU00339"/>
    </source>
</evidence>
<feature type="repeat" description="TPR" evidence="1">
    <location>
        <begin position="126"/>
        <end position="159"/>
    </location>
</feature>
<dbReference type="RefSeq" id="WP_258541923.1">
    <property type="nucleotide sequence ID" value="NZ_OU015584.1"/>
</dbReference>
<dbReference type="Gene3D" id="1.25.40.10">
    <property type="entry name" value="Tetratricopeptide repeat domain"/>
    <property type="match status" value="2"/>
</dbReference>
<dbReference type="SMART" id="SM00028">
    <property type="entry name" value="TPR"/>
    <property type="match status" value="5"/>
</dbReference>
<keyword evidence="2" id="KW-0732">Signal</keyword>